<reference evidence="15 16" key="1">
    <citation type="submission" date="2016-08" db="EMBL/GenBank/DDBJ databases">
        <authorList>
            <person name="Seilhamer J.J."/>
        </authorList>
    </citation>
    <scope>NUCLEOTIDE SEQUENCE [LARGE SCALE GENOMIC DNA]</scope>
    <source>
        <strain evidence="15">M3/6</strain>
    </source>
</reference>
<evidence type="ECO:0000256" key="1">
    <source>
        <dbReference type="ARBA" id="ARBA00004571"/>
    </source>
</evidence>
<name>A0A1R3SYS8_9BACT</name>
<dbReference type="SUPFAM" id="SSF49464">
    <property type="entry name" value="Carboxypeptidase regulatory domain-like"/>
    <property type="match status" value="1"/>
</dbReference>
<dbReference type="Pfam" id="PF13715">
    <property type="entry name" value="CarbopepD_reg_2"/>
    <property type="match status" value="1"/>
</dbReference>
<keyword evidence="3 10" id="KW-1134">Transmembrane beta strand</keyword>
<dbReference type="InterPro" id="IPR039426">
    <property type="entry name" value="TonB-dep_rcpt-like"/>
</dbReference>
<evidence type="ECO:0000256" key="5">
    <source>
        <dbReference type="ARBA" id="ARBA00022729"/>
    </source>
</evidence>
<feature type="domain" description="TonB-dependent receptor plug" evidence="14">
    <location>
        <begin position="130"/>
        <end position="237"/>
    </location>
</feature>
<evidence type="ECO:0000256" key="4">
    <source>
        <dbReference type="ARBA" id="ARBA00022692"/>
    </source>
</evidence>
<evidence type="ECO:0000256" key="10">
    <source>
        <dbReference type="PROSITE-ProRule" id="PRU01360"/>
    </source>
</evidence>
<keyword evidence="7 10" id="KW-0472">Membrane</keyword>
<dbReference type="GO" id="GO:0015344">
    <property type="term" value="F:siderophore uptake transmembrane transporter activity"/>
    <property type="evidence" value="ECO:0007669"/>
    <property type="project" value="TreeGrafter"/>
</dbReference>
<comment type="subcellular location">
    <subcellularLocation>
        <location evidence="1 10">Cell outer membrane</location>
        <topology evidence="1 10">Multi-pass membrane protein</topology>
    </subcellularLocation>
</comment>
<evidence type="ECO:0000259" key="14">
    <source>
        <dbReference type="Pfam" id="PF07715"/>
    </source>
</evidence>
<dbReference type="PANTHER" id="PTHR30069:SF29">
    <property type="entry name" value="HEMOGLOBIN AND HEMOGLOBIN-HAPTOGLOBIN-BINDING PROTEIN 1-RELATED"/>
    <property type="match status" value="1"/>
</dbReference>
<evidence type="ECO:0000256" key="12">
    <source>
        <dbReference type="SAM" id="SignalP"/>
    </source>
</evidence>
<keyword evidence="8" id="KW-0675">Receptor</keyword>
<dbReference type="Gene3D" id="2.170.130.10">
    <property type="entry name" value="TonB-dependent receptor, plug domain"/>
    <property type="match status" value="1"/>
</dbReference>
<feature type="chain" id="PRO_5010196195" evidence="12">
    <location>
        <begin position="37"/>
        <end position="1035"/>
    </location>
</feature>
<dbReference type="Pfam" id="PF00593">
    <property type="entry name" value="TonB_dep_Rec_b-barrel"/>
    <property type="match status" value="1"/>
</dbReference>
<dbReference type="Pfam" id="PF07715">
    <property type="entry name" value="Plug"/>
    <property type="match status" value="1"/>
</dbReference>
<dbReference type="Gene3D" id="2.60.40.1120">
    <property type="entry name" value="Carboxypeptidase-like, regulatory domain"/>
    <property type="match status" value="1"/>
</dbReference>
<dbReference type="NCBIfam" id="TIGR04056">
    <property type="entry name" value="OMP_RagA_SusC"/>
    <property type="match status" value="1"/>
</dbReference>
<evidence type="ECO:0000256" key="11">
    <source>
        <dbReference type="RuleBase" id="RU003357"/>
    </source>
</evidence>
<dbReference type="InterPro" id="IPR036942">
    <property type="entry name" value="Beta-barrel_TonB_sf"/>
</dbReference>
<dbReference type="Gene3D" id="2.40.170.20">
    <property type="entry name" value="TonB-dependent receptor, beta-barrel domain"/>
    <property type="match status" value="1"/>
</dbReference>
<evidence type="ECO:0000259" key="13">
    <source>
        <dbReference type="Pfam" id="PF00593"/>
    </source>
</evidence>
<dbReference type="FunFam" id="2.60.40.1120:FF:000003">
    <property type="entry name" value="Outer membrane protein Omp121"/>
    <property type="match status" value="1"/>
</dbReference>
<organism evidence="15 16">
    <name type="scientific">Proteiniphilum saccharofermentans</name>
    <dbReference type="NCBI Taxonomy" id="1642647"/>
    <lineage>
        <taxon>Bacteria</taxon>
        <taxon>Pseudomonadati</taxon>
        <taxon>Bacteroidota</taxon>
        <taxon>Bacteroidia</taxon>
        <taxon>Bacteroidales</taxon>
        <taxon>Dysgonomonadaceae</taxon>
        <taxon>Proteiniphilum</taxon>
    </lineage>
</organism>
<dbReference type="PANTHER" id="PTHR30069">
    <property type="entry name" value="TONB-DEPENDENT OUTER MEMBRANE RECEPTOR"/>
    <property type="match status" value="1"/>
</dbReference>
<evidence type="ECO:0000256" key="9">
    <source>
        <dbReference type="ARBA" id="ARBA00023237"/>
    </source>
</evidence>
<dbReference type="GO" id="GO:0044718">
    <property type="term" value="P:siderophore transmembrane transport"/>
    <property type="evidence" value="ECO:0007669"/>
    <property type="project" value="TreeGrafter"/>
</dbReference>
<dbReference type="GO" id="GO:0009279">
    <property type="term" value="C:cell outer membrane"/>
    <property type="evidence" value="ECO:0007669"/>
    <property type="project" value="UniProtKB-SubCell"/>
</dbReference>
<evidence type="ECO:0000313" key="16">
    <source>
        <dbReference type="Proteomes" id="UP000187464"/>
    </source>
</evidence>
<keyword evidence="6 11" id="KW-0798">TonB box</keyword>
<evidence type="ECO:0000256" key="7">
    <source>
        <dbReference type="ARBA" id="ARBA00023136"/>
    </source>
</evidence>
<dbReference type="InterPro" id="IPR037066">
    <property type="entry name" value="Plug_dom_sf"/>
</dbReference>
<keyword evidence="16" id="KW-1185">Reference proteome</keyword>
<accession>A0A1R3SYS8</accession>
<keyword evidence="2 10" id="KW-0813">Transport</keyword>
<protein>
    <submittedName>
        <fullName evidence="15">SusC/RagA family</fullName>
    </submittedName>
</protein>
<dbReference type="PROSITE" id="PS52016">
    <property type="entry name" value="TONB_DEPENDENT_REC_3"/>
    <property type="match status" value="1"/>
</dbReference>
<dbReference type="STRING" id="1642647.PSM36_1236"/>
<comment type="similarity">
    <text evidence="10 11">Belongs to the TonB-dependent receptor family.</text>
</comment>
<dbReference type="AlphaFoldDB" id="A0A1R3SYS8"/>
<dbReference type="EMBL" id="LT605205">
    <property type="protein sequence ID" value="SCD20060.1"/>
    <property type="molecule type" value="Genomic_DNA"/>
</dbReference>
<dbReference type="InterPro" id="IPR000531">
    <property type="entry name" value="Beta-barrel_TonB"/>
</dbReference>
<gene>
    <name evidence="15" type="ORF">PSM36_1236</name>
</gene>
<keyword evidence="4 10" id="KW-0812">Transmembrane</keyword>
<keyword evidence="9 10" id="KW-0998">Cell outer membrane</keyword>
<sequence>MNETLTVNEMKTKLKQHSSKILMCLFFVLLAASVSAQKTVRGTVSDVNGEPLIGVNVVVKNAAATGTVTDIDGKYSLEVPGESSVLVFSYIGYVTSEVAVGTQTVIDQILAEETHMFDELVVVGYGVQKKVTVTGSVASVSGNELKVSPTTNLSNAVVGRMPGVIGFQRSDEPGGGETTLRIRGVNSLGFKDPLIVVDGVPGRAGGLNRINPNEIESMSVLKDASAAIYGSRAANGVILITTKRGKEGKPTITYTGNMGFSQPARIPELANAFEYATMVNEIDKYSGREPRYSQEDLRLWQDGSDPWGHPDTDWYRETIKDVSPMYRHDVSITGGSDRYKFFVSLAANGEDGIYKNSANRYDQYSTRVNLDMKINDHFDISYGNVNRLQVTNYPARGATDIFSSMVRSKPILPAYWPSGEPGPDIEYGDNPVVRATPATGKDLHKAYYIQNTLRATLKVPGVEGLSLIGTASYDQHFNNRRRFETPFTLYTWDGNPEHKLTPALKGVSQPVLEERRDEQTDWMTNLVVNYDRSIGDHNFGATLGVEAQSNEWRRVRATRKYFISDALDEINNGSVTDMETEGYSWKESRINYFGRVNYNYLEKYLFEFVYRYDGSYRFPKDKRYGFFPGVSAAWRASEEDFWKENLSFINYFKLRGSVSQTGSDYLLDTDGNLDRSIQYLNTYGFGTEYMFGTTFQKTLYPTRTPNPNITWEVGTTYDLGFEFKFLDNRLSLETDLFYHKRTNMLIYRNASLPQISGITLPRENIGEMENRGIEGLISWADRAGKVEYDVSFNMTYAKNKLLFWDETPGIPDYQKRTGMPVNTELWYIADGVFNTQEELDSYPHWANARTGDIKFVDVNGDKKIDANDRVRSDKNSEPRFVFGLSTGLSWNNFDLRALFQGATGGITYIWRERAGEAGNYYKFMYENRWTEENPMVEHPRAYNRENEYWAKQGTDEKNTYYQFKTDYLRLKNMEIGYTFNFPAVRSAGIQDLRVYVNGTNIFTIDNVKVQDPEANDTGREYPQRRIWNAGVSITF</sequence>
<feature type="signal peptide" evidence="12">
    <location>
        <begin position="1"/>
        <end position="36"/>
    </location>
</feature>
<dbReference type="SUPFAM" id="SSF56935">
    <property type="entry name" value="Porins"/>
    <property type="match status" value="1"/>
</dbReference>
<dbReference type="InterPro" id="IPR008969">
    <property type="entry name" value="CarboxyPept-like_regulatory"/>
</dbReference>
<dbReference type="InterPro" id="IPR023997">
    <property type="entry name" value="TonB-dep_OMP_SusC/RagA_CS"/>
</dbReference>
<dbReference type="KEGG" id="psac:PSM36_1236"/>
<dbReference type="InterPro" id="IPR023996">
    <property type="entry name" value="TonB-dep_OMP_SusC/RagA"/>
</dbReference>
<evidence type="ECO:0000256" key="3">
    <source>
        <dbReference type="ARBA" id="ARBA00022452"/>
    </source>
</evidence>
<dbReference type="InterPro" id="IPR012910">
    <property type="entry name" value="Plug_dom"/>
</dbReference>
<evidence type="ECO:0000256" key="8">
    <source>
        <dbReference type="ARBA" id="ARBA00023170"/>
    </source>
</evidence>
<evidence type="ECO:0000256" key="2">
    <source>
        <dbReference type="ARBA" id="ARBA00022448"/>
    </source>
</evidence>
<dbReference type="Proteomes" id="UP000187464">
    <property type="component" value="Chromosome I"/>
</dbReference>
<proteinExistence type="inferred from homology"/>
<dbReference type="FunFam" id="2.170.130.10:FF:000003">
    <property type="entry name" value="SusC/RagA family TonB-linked outer membrane protein"/>
    <property type="match status" value="1"/>
</dbReference>
<evidence type="ECO:0000256" key="6">
    <source>
        <dbReference type="ARBA" id="ARBA00023077"/>
    </source>
</evidence>
<keyword evidence="5 12" id="KW-0732">Signal</keyword>
<evidence type="ECO:0000313" key="15">
    <source>
        <dbReference type="EMBL" id="SCD20060.1"/>
    </source>
</evidence>
<feature type="domain" description="TonB-dependent receptor-like beta-barrel" evidence="13">
    <location>
        <begin position="470"/>
        <end position="1001"/>
    </location>
</feature>
<dbReference type="NCBIfam" id="TIGR04057">
    <property type="entry name" value="SusC_RagA_signa"/>
    <property type="match status" value="1"/>
</dbReference>